<comment type="caution">
    <text evidence="2">The sequence shown here is derived from an EMBL/GenBank/DDBJ whole genome shotgun (WGS) entry which is preliminary data.</text>
</comment>
<proteinExistence type="predicted"/>
<evidence type="ECO:0000313" key="3">
    <source>
        <dbReference type="Proteomes" id="UP000571084"/>
    </source>
</evidence>
<dbReference type="RefSeq" id="WP_168056548.1">
    <property type="nucleotide sequence ID" value="NZ_JAAOZT010000010.1"/>
</dbReference>
<dbReference type="AlphaFoldDB" id="A0A840RSD5"/>
<dbReference type="EMBL" id="JACHHQ010000003">
    <property type="protein sequence ID" value="MBB5199604.1"/>
    <property type="molecule type" value="Genomic_DNA"/>
</dbReference>
<keyword evidence="3" id="KW-1185">Reference proteome</keyword>
<organism evidence="2 3">
    <name type="scientific">Glaciimonas immobilis</name>
    <dbReference type="NCBI Taxonomy" id="728004"/>
    <lineage>
        <taxon>Bacteria</taxon>
        <taxon>Pseudomonadati</taxon>
        <taxon>Pseudomonadota</taxon>
        <taxon>Betaproteobacteria</taxon>
        <taxon>Burkholderiales</taxon>
        <taxon>Oxalobacteraceae</taxon>
        <taxon>Glaciimonas</taxon>
    </lineage>
</organism>
<evidence type="ECO:0000259" key="1">
    <source>
        <dbReference type="Pfam" id="PF07812"/>
    </source>
</evidence>
<name>A0A840RSD5_9BURK</name>
<protein>
    <recommendedName>
        <fullName evidence="1">TfuA-like core domain-containing protein</fullName>
    </recommendedName>
</protein>
<feature type="domain" description="TfuA-like core" evidence="1">
    <location>
        <begin position="57"/>
        <end position="174"/>
    </location>
</feature>
<dbReference type="Proteomes" id="UP000571084">
    <property type="component" value="Unassembled WGS sequence"/>
</dbReference>
<evidence type="ECO:0000313" key="2">
    <source>
        <dbReference type="EMBL" id="MBB5199604.1"/>
    </source>
</evidence>
<accession>A0A840RSD5</accession>
<sequence>MFPIQNKLLHIFVGPTLVGITLKEGWDDQLIVHAPARRGDVARLVRDEPPGKIALVDGTFHSYPAVGHAEIMLALKRGWSIWGLSSMGAIRAAEMHTYGMRGFGQVFISYRDHDLSDDEVTLLHQEEFPYISLSQPLIHIRLLIHDLIHLKILSPKSGEEIIMRLKKMWFGERTMTNLREYLAEAGVKEEQIADINHMFSRFEIKTHDLIDFLSLKPWLSIASS</sequence>
<gene>
    <name evidence="2" type="ORF">HNR39_001436</name>
</gene>
<reference evidence="2 3" key="1">
    <citation type="submission" date="2020-08" db="EMBL/GenBank/DDBJ databases">
        <title>Genomic Encyclopedia of Type Strains, Phase IV (KMG-IV): sequencing the most valuable type-strain genomes for metagenomic binning, comparative biology and taxonomic classification.</title>
        <authorList>
            <person name="Goeker M."/>
        </authorList>
    </citation>
    <scope>NUCLEOTIDE SEQUENCE [LARGE SCALE GENOMIC DNA]</scope>
    <source>
        <strain evidence="2 3">DSM 23240</strain>
    </source>
</reference>
<dbReference type="Pfam" id="PF07812">
    <property type="entry name" value="TfuA"/>
    <property type="match status" value="1"/>
</dbReference>
<dbReference type="InterPro" id="IPR012924">
    <property type="entry name" value="TfuA_core"/>
</dbReference>